<proteinExistence type="predicted"/>
<comment type="caution">
    <text evidence="1">The sequence shown here is derived from an EMBL/GenBank/DDBJ whole genome shotgun (WGS) entry which is preliminary data.</text>
</comment>
<evidence type="ECO:0000313" key="2">
    <source>
        <dbReference type="Proteomes" id="UP001234297"/>
    </source>
</evidence>
<dbReference type="EMBL" id="CM056809">
    <property type="protein sequence ID" value="KAJ8647008.1"/>
    <property type="molecule type" value="Genomic_DNA"/>
</dbReference>
<reference evidence="1 2" key="1">
    <citation type="journal article" date="2022" name="Hortic Res">
        <title>A haplotype resolved chromosomal level avocado genome allows analysis of novel avocado genes.</title>
        <authorList>
            <person name="Nath O."/>
            <person name="Fletcher S.J."/>
            <person name="Hayward A."/>
            <person name="Shaw L.M."/>
            <person name="Masouleh A.K."/>
            <person name="Furtado A."/>
            <person name="Henry R.J."/>
            <person name="Mitter N."/>
        </authorList>
    </citation>
    <scope>NUCLEOTIDE SEQUENCE [LARGE SCALE GENOMIC DNA]</scope>
    <source>
        <strain evidence="2">cv. Hass</strain>
    </source>
</reference>
<evidence type="ECO:0000313" key="1">
    <source>
        <dbReference type="EMBL" id="KAJ8647008.1"/>
    </source>
</evidence>
<accession>A0ACC2MNQ3</accession>
<sequence>MGFCDCRVLLVLICIGCLAFQPGKVCGLRNMDLVLRWNEGHGQAAENWLLLKAVDAKDVNIVEQLAPAPSALDPNQSNKRRVRRGSDPIHNKC</sequence>
<keyword evidence="2" id="KW-1185">Reference proteome</keyword>
<name>A0ACC2MNQ3_PERAE</name>
<gene>
    <name evidence="1" type="ORF">MRB53_000031</name>
</gene>
<organism evidence="1 2">
    <name type="scientific">Persea americana</name>
    <name type="common">Avocado</name>
    <dbReference type="NCBI Taxonomy" id="3435"/>
    <lineage>
        <taxon>Eukaryota</taxon>
        <taxon>Viridiplantae</taxon>
        <taxon>Streptophyta</taxon>
        <taxon>Embryophyta</taxon>
        <taxon>Tracheophyta</taxon>
        <taxon>Spermatophyta</taxon>
        <taxon>Magnoliopsida</taxon>
        <taxon>Magnoliidae</taxon>
        <taxon>Laurales</taxon>
        <taxon>Lauraceae</taxon>
        <taxon>Persea</taxon>
    </lineage>
</organism>
<protein>
    <submittedName>
        <fullName evidence="1">Uncharacterized protein</fullName>
    </submittedName>
</protein>
<dbReference type="Proteomes" id="UP001234297">
    <property type="component" value="Chromosome 1"/>
</dbReference>